<sequence>MPKKRKPKEKVIRHTLSDGTVIDLTDLNEHERDFYREVVKRFQKKQSWMKFSNFALSMNSPIYSERRRNMYPDPDHEDPLSAAVKDMGTQIAKEQGFM</sequence>
<name>A0A1F8FLK3_9BACT</name>
<dbReference type="EMBL" id="MGJT01000007">
    <property type="protein sequence ID" value="OGN13418.1"/>
    <property type="molecule type" value="Genomic_DNA"/>
</dbReference>
<proteinExistence type="predicted"/>
<dbReference type="AlphaFoldDB" id="A0A1F8FLK3"/>
<reference evidence="1 2" key="1">
    <citation type="journal article" date="2016" name="Nat. Commun.">
        <title>Thousands of microbial genomes shed light on interconnected biogeochemical processes in an aquifer system.</title>
        <authorList>
            <person name="Anantharaman K."/>
            <person name="Brown C.T."/>
            <person name="Hug L.A."/>
            <person name="Sharon I."/>
            <person name="Castelle C.J."/>
            <person name="Probst A.J."/>
            <person name="Thomas B.C."/>
            <person name="Singh A."/>
            <person name="Wilkins M.J."/>
            <person name="Karaoz U."/>
            <person name="Brodie E.L."/>
            <person name="Williams K.H."/>
            <person name="Hubbard S.S."/>
            <person name="Banfield J.F."/>
        </authorList>
    </citation>
    <scope>NUCLEOTIDE SEQUENCE [LARGE SCALE GENOMIC DNA]</scope>
</reference>
<organism evidence="1 2">
    <name type="scientific">Candidatus Yanofskybacteria bacterium RIFCSPHIGHO2_02_FULL_43_15c</name>
    <dbReference type="NCBI Taxonomy" id="1802679"/>
    <lineage>
        <taxon>Bacteria</taxon>
        <taxon>Candidatus Yanofskyibacteriota</taxon>
    </lineage>
</organism>
<evidence type="ECO:0000313" key="2">
    <source>
        <dbReference type="Proteomes" id="UP000178197"/>
    </source>
</evidence>
<evidence type="ECO:0000313" key="1">
    <source>
        <dbReference type="EMBL" id="OGN13418.1"/>
    </source>
</evidence>
<comment type="caution">
    <text evidence="1">The sequence shown here is derived from an EMBL/GenBank/DDBJ whole genome shotgun (WGS) entry which is preliminary data.</text>
</comment>
<gene>
    <name evidence="1" type="ORF">A3C71_00620</name>
</gene>
<dbReference type="Proteomes" id="UP000178197">
    <property type="component" value="Unassembled WGS sequence"/>
</dbReference>
<protein>
    <submittedName>
        <fullName evidence="1">Uncharacterized protein</fullName>
    </submittedName>
</protein>
<accession>A0A1F8FLK3</accession>